<dbReference type="Proteomes" id="UP000283523">
    <property type="component" value="Unassembled WGS sequence"/>
</dbReference>
<accession>A0A418MBP1</accession>
<gene>
    <name evidence="2" type="ORF">DYU11_12495</name>
</gene>
<dbReference type="RefSeq" id="WP_119668000.1">
    <property type="nucleotide sequence ID" value="NZ_QXED01000003.1"/>
</dbReference>
<dbReference type="InterPro" id="IPR024289">
    <property type="entry name" value="DUF3828"/>
</dbReference>
<dbReference type="Pfam" id="PF12883">
    <property type="entry name" value="DUF3828"/>
    <property type="match status" value="1"/>
</dbReference>
<protein>
    <submittedName>
        <fullName evidence="2">DUF3828 domain-containing protein</fullName>
    </submittedName>
</protein>
<proteinExistence type="predicted"/>
<comment type="caution">
    <text evidence="2">The sequence shown here is derived from an EMBL/GenBank/DDBJ whole genome shotgun (WGS) entry which is preliminary data.</text>
</comment>
<dbReference type="OrthoDB" id="648623at2"/>
<dbReference type="EMBL" id="QXED01000003">
    <property type="protein sequence ID" value="RIV23784.1"/>
    <property type="molecule type" value="Genomic_DNA"/>
</dbReference>
<sequence length="200" mass="23157">MGPYRLLKYALAGVGIALVLMMAVPGYSNPGPIKPRPPVAGASSANDSIQVSRRVISFLHWYKMNLGTLSKIYLVNQQEGKPYSVNFRNTERYLDYLKRSQLFTDQYLDEWRTYFAQREAGFRLSPQTEGPPTGFDYDLVMLNQDVDEQMDSLNRMTVRKVRVQKNRATVRFTLFTTYDVRLVRQNNVWKIDDILNLDAE</sequence>
<dbReference type="Gene3D" id="3.10.450.50">
    <property type="match status" value="1"/>
</dbReference>
<reference evidence="2 3" key="1">
    <citation type="submission" date="2018-08" db="EMBL/GenBank/DDBJ databases">
        <title>Fibrisoma montanum sp. nov., isolated from Danxia mountain soil.</title>
        <authorList>
            <person name="Huang Y."/>
        </authorList>
    </citation>
    <scope>NUCLEOTIDE SEQUENCE [LARGE SCALE GENOMIC DNA]</scope>
    <source>
        <strain evidence="2 3">HYT19</strain>
    </source>
</reference>
<evidence type="ECO:0000259" key="1">
    <source>
        <dbReference type="Pfam" id="PF12883"/>
    </source>
</evidence>
<name>A0A418MBP1_9BACT</name>
<dbReference type="AlphaFoldDB" id="A0A418MBP1"/>
<evidence type="ECO:0000313" key="2">
    <source>
        <dbReference type="EMBL" id="RIV23784.1"/>
    </source>
</evidence>
<feature type="domain" description="DUF3828" evidence="1">
    <location>
        <begin position="108"/>
        <end position="197"/>
    </location>
</feature>
<evidence type="ECO:0000313" key="3">
    <source>
        <dbReference type="Proteomes" id="UP000283523"/>
    </source>
</evidence>
<organism evidence="2 3">
    <name type="scientific">Fibrisoma montanum</name>
    <dbReference type="NCBI Taxonomy" id="2305895"/>
    <lineage>
        <taxon>Bacteria</taxon>
        <taxon>Pseudomonadati</taxon>
        <taxon>Bacteroidota</taxon>
        <taxon>Cytophagia</taxon>
        <taxon>Cytophagales</taxon>
        <taxon>Spirosomataceae</taxon>
        <taxon>Fibrisoma</taxon>
    </lineage>
</organism>
<keyword evidence="3" id="KW-1185">Reference proteome</keyword>